<keyword evidence="1" id="KW-1015">Disulfide bond</keyword>
<dbReference type="OMA" id="CACLERC"/>
<dbReference type="PANTHER" id="PTHR10913:SF44">
    <property type="entry name" value="FOLLISTATIN-RELATED PROTEIN 5"/>
    <property type="match status" value="1"/>
</dbReference>
<evidence type="ECO:0000313" key="3">
    <source>
        <dbReference type="EMBL" id="GCC37641.1"/>
    </source>
</evidence>
<dbReference type="InterPro" id="IPR002350">
    <property type="entry name" value="Kazal_dom"/>
</dbReference>
<dbReference type="Pfam" id="PF07648">
    <property type="entry name" value="Kazal_2"/>
    <property type="match status" value="1"/>
</dbReference>
<name>A0A401T4N8_CHIPU</name>
<sequence length="180" mass="20311">MVDASSTLPPHPSVHIEGLEPNTDYSRLLHEVVSNRNRSMMTPETWSLLLLLNNILLNAEGWPTKEGNGPKHYPPLVRLRHKQDGSPDSVRLKVYYGQDGHFGPCENKYCGLGRHCVVNKETGQADCACLERCKPNYKPVCGSDGELYENHCELHRAACLKKQKNSVVHNEDCFFKGRNL</sequence>
<dbReference type="OrthoDB" id="328123at2759"/>
<dbReference type="PROSITE" id="PS51465">
    <property type="entry name" value="KAZAL_2"/>
    <property type="match status" value="1"/>
</dbReference>
<comment type="caution">
    <text evidence="3">The sequence shown here is derived from an EMBL/GenBank/DDBJ whole genome shotgun (WGS) entry which is preliminary data.</text>
</comment>
<keyword evidence="4" id="KW-1185">Reference proteome</keyword>
<dbReference type="PANTHER" id="PTHR10913">
    <property type="entry name" value="FOLLISTATIN-RELATED"/>
    <property type="match status" value="1"/>
</dbReference>
<dbReference type="Proteomes" id="UP000287033">
    <property type="component" value="Unassembled WGS sequence"/>
</dbReference>
<dbReference type="AlphaFoldDB" id="A0A401T4N8"/>
<proteinExistence type="predicted"/>
<dbReference type="InterPro" id="IPR050653">
    <property type="entry name" value="Prot_Inhib_GrowthFact_Antg"/>
</dbReference>
<dbReference type="SMART" id="SM00280">
    <property type="entry name" value="KAZAL"/>
    <property type="match status" value="1"/>
</dbReference>
<dbReference type="FunFam" id="3.30.60.30:FF:000007">
    <property type="entry name" value="follistatin-related protein 5 isoform X1"/>
    <property type="match status" value="1"/>
</dbReference>
<evidence type="ECO:0000256" key="1">
    <source>
        <dbReference type="ARBA" id="ARBA00023157"/>
    </source>
</evidence>
<accession>A0A401T4N8</accession>
<dbReference type="InterPro" id="IPR036058">
    <property type="entry name" value="Kazal_dom_sf"/>
</dbReference>
<reference evidence="3 4" key="1">
    <citation type="journal article" date="2018" name="Nat. Ecol. Evol.">
        <title>Shark genomes provide insights into elasmobranch evolution and the origin of vertebrates.</title>
        <authorList>
            <person name="Hara Y"/>
            <person name="Yamaguchi K"/>
            <person name="Onimaru K"/>
            <person name="Kadota M"/>
            <person name="Koyanagi M"/>
            <person name="Keeley SD"/>
            <person name="Tatsumi K"/>
            <person name="Tanaka K"/>
            <person name="Motone F"/>
            <person name="Kageyama Y"/>
            <person name="Nozu R"/>
            <person name="Adachi N"/>
            <person name="Nishimura O"/>
            <person name="Nakagawa R"/>
            <person name="Tanegashima C"/>
            <person name="Kiyatake I"/>
            <person name="Matsumoto R"/>
            <person name="Murakumo K"/>
            <person name="Nishida K"/>
            <person name="Terakita A"/>
            <person name="Kuratani S"/>
            <person name="Sato K"/>
            <person name="Hyodo S Kuraku.S."/>
        </authorList>
    </citation>
    <scope>NUCLEOTIDE SEQUENCE [LARGE SCALE GENOMIC DNA]</scope>
</reference>
<evidence type="ECO:0000313" key="4">
    <source>
        <dbReference type="Proteomes" id="UP000287033"/>
    </source>
</evidence>
<dbReference type="EMBL" id="BEZZ01001032">
    <property type="protein sequence ID" value="GCC37641.1"/>
    <property type="molecule type" value="Genomic_DNA"/>
</dbReference>
<organism evidence="3 4">
    <name type="scientific">Chiloscyllium punctatum</name>
    <name type="common">Brownbanded bambooshark</name>
    <name type="synonym">Hemiscyllium punctatum</name>
    <dbReference type="NCBI Taxonomy" id="137246"/>
    <lineage>
        <taxon>Eukaryota</taxon>
        <taxon>Metazoa</taxon>
        <taxon>Chordata</taxon>
        <taxon>Craniata</taxon>
        <taxon>Vertebrata</taxon>
        <taxon>Chondrichthyes</taxon>
        <taxon>Elasmobranchii</taxon>
        <taxon>Galeomorphii</taxon>
        <taxon>Galeoidea</taxon>
        <taxon>Orectolobiformes</taxon>
        <taxon>Hemiscylliidae</taxon>
        <taxon>Chiloscyllium</taxon>
    </lineage>
</organism>
<dbReference type="STRING" id="137246.A0A401T4N8"/>
<gene>
    <name evidence="3" type="ORF">chiPu_0016146</name>
</gene>
<dbReference type="GO" id="GO:0005615">
    <property type="term" value="C:extracellular space"/>
    <property type="evidence" value="ECO:0007669"/>
    <property type="project" value="TreeGrafter"/>
</dbReference>
<dbReference type="GO" id="GO:0030154">
    <property type="term" value="P:cell differentiation"/>
    <property type="evidence" value="ECO:0007669"/>
    <property type="project" value="TreeGrafter"/>
</dbReference>
<dbReference type="GO" id="GO:0030510">
    <property type="term" value="P:regulation of BMP signaling pathway"/>
    <property type="evidence" value="ECO:0007669"/>
    <property type="project" value="TreeGrafter"/>
</dbReference>
<dbReference type="CDD" id="cd00104">
    <property type="entry name" value="KAZAL_FS"/>
    <property type="match status" value="1"/>
</dbReference>
<protein>
    <recommendedName>
        <fullName evidence="2">Kazal-like domain-containing protein</fullName>
    </recommendedName>
</protein>
<evidence type="ECO:0000259" key="2">
    <source>
        <dbReference type="PROSITE" id="PS51465"/>
    </source>
</evidence>
<dbReference type="Gene3D" id="3.30.60.30">
    <property type="match status" value="1"/>
</dbReference>
<feature type="domain" description="Kazal-like" evidence="2">
    <location>
        <begin position="121"/>
        <end position="175"/>
    </location>
</feature>
<dbReference type="SUPFAM" id="SSF100895">
    <property type="entry name" value="Kazal-type serine protease inhibitors"/>
    <property type="match status" value="1"/>
</dbReference>